<keyword evidence="1" id="KW-0460">Magnesium</keyword>
<name>A0ABD3NET2_9STRA</name>
<dbReference type="Gene3D" id="3.50.30.40">
    <property type="entry name" value="Ribonuclease E inhibitor RraA/RraA-like"/>
    <property type="match status" value="1"/>
</dbReference>
<dbReference type="PANTHER" id="PTHR33254">
    <property type="entry name" value="4-HYDROXY-4-METHYL-2-OXOGLUTARATE ALDOLASE 3-RELATED"/>
    <property type="match status" value="1"/>
</dbReference>
<dbReference type="InterPro" id="IPR036704">
    <property type="entry name" value="RraA/RraA-like_sf"/>
</dbReference>
<protein>
    <recommendedName>
        <fullName evidence="4">Dimethylmenaquinone methyltransferase</fullName>
    </recommendedName>
</protein>
<gene>
    <name evidence="2" type="ORF">ACHAW5_001387</name>
</gene>
<dbReference type="Pfam" id="PF03737">
    <property type="entry name" value="RraA-like"/>
    <property type="match status" value="1"/>
</dbReference>
<dbReference type="AlphaFoldDB" id="A0ABD3NET2"/>
<dbReference type="PANTHER" id="PTHR33254:SF4">
    <property type="entry name" value="4-HYDROXY-4-METHYL-2-OXOGLUTARATE ALDOLASE 3-RELATED"/>
    <property type="match status" value="1"/>
</dbReference>
<feature type="binding site" evidence="1">
    <location>
        <position position="175"/>
    </location>
    <ligand>
        <name>Mg(2+)</name>
        <dbReference type="ChEBI" id="CHEBI:18420"/>
    </ligand>
</feature>
<dbReference type="EMBL" id="JALLAZ020001457">
    <property type="protein sequence ID" value="KAL3774601.1"/>
    <property type="molecule type" value="Genomic_DNA"/>
</dbReference>
<dbReference type="CDD" id="cd16841">
    <property type="entry name" value="RraA_family"/>
    <property type="match status" value="1"/>
</dbReference>
<proteinExistence type="predicted"/>
<evidence type="ECO:0000313" key="2">
    <source>
        <dbReference type="EMBL" id="KAL3774601.1"/>
    </source>
</evidence>
<evidence type="ECO:0000256" key="1">
    <source>
        <dbReference type="PIRSR" id="PIRSR605493-1"/>
    </source>
</evidence>
<accession>A0ABD3NET2</accession>
<comment type="cofactor">
    <cofactor evidence="1">
        <name>Mg(2+)</name>
        <dbReference type="ChEBI" id="CHEBI:18420"/>
    </cofactor>
</comment>
<feature type="binding site" evidence="1">
    <location>
        <position position="174"/>
    </location>
    <ligand>
        <name>substrate</name>
    </ligand>
</feature>
<keyword evidence="3" id="KW-1185">Reference proteome</keyword>
<dbReference type="Proteomes" id="UP001530315">
    <property type="component" value="Unassembled WGS sequence"/>
</dbReference>
<comment type="caution">
    <text evidence="2">The sequence shown here is derived from an EMBL/GenBank/DDBJ whole genome shotgun (WGS) entry which is preliminary data.</text>
</comment>
<organism evidence="2 3">
    <name type="scientific">Stephanodiscus triporus</name>
    <dbReference type="NCBI Taxonomy" id="2934178"/>
    <lineage>
        <taxon>Eukaryota</taxon>
        <taxon>Sar</taxon>
        <taxon>Stramenopiles</taxon>
        <taxon>Ochrophyta</taxon>
        <taxon>Bacillariophyta</taxon>
        <taxon>Coscinodiscophyceae</taxon>
        <taxon>Thalassiosirophycidae</taxon>
        <taxon>Stephanodiscales</taxon>
        <taxon>Stephanodiscaceae</taxon>
        <taxon>Stephanodiscus</taxon>
    </lineage>
</organism>
<reference evidence="2 3" key="1">
    <citation type="submission" date="2024-10" db="EMBL/GenBank/DDBJ databases">
        <title>Updated reference genomes for cyclostephanoid diatoms.</title>
        <authorList>
            <person name="Roberts W.R."/>
            <person name="Alverson A.J."/>
        </authorList>
    </citation>
    <scope>NUCLEOTIDE SEQUENCE [LARGE SCALE GENOMIC DNA]</scope>
    <source>
        <strain evidence="2 3">AJA276-08</strain>
    </source>
</reference>
<evidence type="ECO:0008006" key="4">
    <source>
        <dbReference type="Google" id="ProtNLM"/>
    </source>
</evidence>
<dbReference type="InterPro" id="IPR005493">
    <property type="entry name" value="RraA/RraA-like"/>
</dbReference>
<evidence type="ECO:0000313" key="3">
    <source>
        <dbReference type="Proteomes" id="UP001530315"/>
    </source>
</evidence>
<keyword evidence="1" id="KW-0479">Metal-binding</keyword>
<sequence>MQLTGIVTTRLLATARPQYWVTGWSFKKTYQLSQMSTQGRDPWVQNLIKRLHPLGSGPLCDADKGRRLVATTSNDPNVRAYAGLSLMCPNIMRLRSPPEHHNTKRMKMIGVVRTLQLSRPNDFLAVMHALTEIQSGDVLVVNTCGSSRAVAGGLFTTEAARRGCRGLVVDGPIRDVHDLACPTYSTLVSPYAGMIQHPGDGTDFMPIVCCGVAVNPGDIIFGDIDGVIVGSAESFYACINEAESIVSMEQRLIRGMSMGVSLHEMTNFDEHIQKRREGKESTLTFKDLNY</sequence>
<dbReference type="SUPFAM" id="SSF89562">
    <property type="entry name" value="RraA-like"/>
    <property type="match status" value="1"/>
</dbReference>